<dbReference type="PRINTS" id="PR00255">
    <property type="entry name" value="NATPEPTIDER"/>
</dbReference>
<dbReference type="CDD" id="cd07302">
    <property type="entry name" value="CHD"/>
    <property type="match status" value="1"/>
</dbReference>
<evidence type="ECO:0000256" key="13">
    <source>
        <dbReference type="ARBA" id="ARBA00023239"/>
    </source>
</evidence>
<dbReference type="SUPFAM" id="SSF53822">
    <property type="entry name" value="Periplasmic binding protein-like I"/>
    <property type="match status" value="1"/>
</dbReference>
<dbReference type="GO" id="GO:0005886">
    <property type="term" value="C:plasma membrane"/>
    <property type="evidence" value="ECO:0007669"/>
    <property type="project" value="UniProtKB-SubCell"/>
</dbReference>
<dbReference type="Gene3D" id="1.10.510.10">
    <property type="entry name" value="Transferase(Phosphotransferase) domain 1"/>
    <property type="match status" value="1"/>
</dbReference>
<dbReference type="InterPro" id="IPR050401">
    <property type="entry name" value="Cyclic_nucleotide_synthase"/>
</dbReference>
<dbReference type="SUPFAM" id="SSF55073">
    <property type="entry name" value="Nucleotide cyclase"/>
    <property type="match status" value="1"/>
</dbReference>
<dbReference type="GO" id="GO:0007168">
    <property type="term" value="P:receptor guanylyl cyclase signaling pathway"/>
    <property type="evidence" value="ECO:0007669"/>
    <property type="project" value="TreeGrafter"/>
</dbReference>
<name>A0A6J8BZQ8_MYTCO</name>
<evidence type="ECO:0000256" key="12">
    <source>
        <dbReference type="ARBA" id="ARBA00023180"/>
    </source>
</evidence>
<evidence type="ECO:0000256" key="5">
    <source>
        <dbReference type="ARBA" id="ARBA00022692"/>
    </source>
</evidence>
<keyword evidence="14 16" id="KW-0141">cGMP biosynthesis</keyword>
<dbReference type="GO" id="GO:0004383">
    <property type="term" value="F:guanylate cyclase activity"/>
    <property type="evidence" value="ECO:0007669"/>
    <property type="project" value="UniProtKB-EC"/>
</dbReference>
<dbReference type="GO" id="GO:0004016">
    <property type="term" value="F:adenylate cyclase activity"/>
    <property type="evidence" value="ECO:0007669"/>
    <property type="project" value="TreeGrafter"/>
</dbReference>
<comment type="subcellular location">
    <subcellularLocation>
        <location evidence="2">Cell membrane</location>
        <topology evidence="2">Single-pass type I membrane protein</topology>
    </subcellularLocation>
</comment>
<evidence type="ECO:0000259" key="19">
    <source>
        <dbReference type="PROSITE" id="PS50125"/>
    </source>
</evidence>
<dbReference type="Gene3D" id="3.40.50.2300">
    <property type="match status" value="2"/>
</dbReference>
<dbReference type="GO" id="GO:0005525">
    <property type="term" value="F:GTP binding"/>
    <property type="evidence" value="ECO:0007669"/>
    <property type="project" value="UniProtKB-KW"/>
</dbReference>
<dbReference type="InterPro" id="IPR028082">
    <property type="entry name" value="Peripla_BP_I"/>
</dbReference>
<keyword evidence="9" id="KW-0342">GTP-binding</keyword>
<evidence type="ECO:0000313" key="20">
    <source>
        <dbReference type="EMBL" id="CAC5388294.1"/>
    </source>
</evidence>
<evidence type="ECO:0000313" key="21">
    <source>
        <dbReference type="Proteomes" id="UP000507470"/>
    </source>
</evidence>
<keyword evidence="11" id="KW-0675">Receptor</keyword>
<dbReference type="InterPro" id="IPR011645">
    <property type="entry name" value="HNOB_dom_associated"/>
</dbReference>
<evidence type="ECO:0000256" key="2">
    <source>
        <dbReference type="ARBA" id="ARBA00004251"/>
    </source>
</evidence>
<dbReference type="InterPro" id="IPR001828">
    <property type="entry name" value="ANF_lig-bd_rcpt"/>
</dbReference>
<evidence type="ECO:0000256" key="7">
    <source>
        <dbReference type="ARBA" id="ARBA00022741"/>
    </source>
</evidence>
<dbReference type="Pfam" id="PF07701">
    <property type="entry name" value="HNOBA"/>
    <property type="match status" value="1"/>
</dbReference>
<evidence type="ECO:0000256" key="1">
    <source>
        <dbReference type="ARBA" id="ARBA00001436"/>
    </source>
</evidence>
<evidence type="ECO:0000256" key="8">
    <source>
        <dbReference type="ARBA" id="ARBA00022989"/>
    </source>
</evidence>
<dbReference type="GO" id="GO:0001653">
    <property type="term" value="F:peptide receptor activity"/>
    <property type="evidence" value="ECO:0007669"/>
    <property type="project" value="TreeGrafter"/>
</dbReference>
<dbReference type="InterPro" id="IPR018297">
    <property type="entry name" value="A/G_cyclase_CS"/>
</dbReference>
<feature type="domain" description="Protein kinase" evidence="18">
    <location>
        <begin position="262"/>
        <end position="577"/>
    </location>
</feature>
<keyword evidence="13 15" id="KW-0456">Lyase</keyword>
<sequence>MFSYYGRQNTSYQDILLQVRKVARVILLIVPGDSLREFMLDAFDLGLIQSGEYVFMDVWLFPFPGQYWGDHDWLRNDLRDQDAKVAYESLLRISLQVPTSVEWTNFTNDVKILALSKYGFNFTNEEVNFFIGAFHDAVILFGMALNESLEAGILTGNIDGYNFTRNMWDRIFNGITGQVIIDDNGDRDTSYSILDMDPVTGKFQVVANFFGDRQYYNPVPGKYVHWAGGRTTPPLNEPFCWYEGDNPECDISEKANMYAVIFSSMVVLFIMAFSVLLYRHKKHEKDILNDSWRVKYDELEFNYNNVTASCYSMVTANTNISDKSSKHHPSGNGFINVANYMGEVVYVRKVRSFHHENLSRFVGACVEPSRILILYEYCRKGTLEDLLCNDAIKLDWTFRLSLLKDIAKGMKYLHSSALKYHGSLRSSNCVVDGRFVVKISDFGLQSFSDDIVVESEKSRKMYQKLWVAPEHLRYPSLVDGSRKGDVFSFGIIIQEVITRSPPYDCCNEVIDTVDIIARVASKEKPPYRPNFSSDDCPIRLHKLMVMCWTEDPEDRPEFPAVLKQIRKQTGGSEDDLIDSLLRRMERYTLNLEDIVQERTHQLAAEKKRSDELLYQILPQSVATELRLGKFVTPEWFDCVTIYFSDIVGFTELSGSSSPMEVISLLNDLYSNFDSIIETFDVYKVETIGDAYMVVSGLPIRNGSDHAAAICKLSLKLLQQIQNFVIRHRPDQKLRLRIGIHTGPCVAGVVGLKMPRYCLFGDTVNVASRMESSGDACKIHISSNTKEILDRIGNFDVEERGQINIKGKGVMTTYWLKAEKKTTAESLISRTDLDS</sequence>
<keyword evidence="8 17" id="KW-1133">Transmembrane helix</keyword>
<dbReference type="GO" id="GO:0035556">
    <property type="term" value="P:intracellular signal transduction"/>
    <property type="evidence" value="ECO:0007669"/>
    <property type="project" value="InterPro"/>
</dbReference>
<evidence type="ECO:0000256" key="16">
    <source>
        <dbReference type="RuleBase" id="RU003431"/>
    </source>
</evidence>
<dbReference type="GO" id="GO:0005524">
    <property type="term" value="F:ATP binding"/>
    <property type="evidence" value="ECO:0007669"/>
    <property type="project" value="InterPro"/>
</dbReference>
<dbReference type="InterPro" id="IPR011009">
    <property type="entry name" value="Kinase-like_dom_sf"/>
</dbReference>
<evidence type="ECO:0000256" key="17">
    <source>
        <dbReference type="SAM" id="Phobius"/>
    </source>
</evidence>
<accession>A0A6J8BZQ8</accession>
<dbReference type="SMART" id="SM00044">
    <property type="entry name" value="CYCc"/>
    <property type="match status" value="1"/>
</dbReference>
<dbReference type="Pfam" id="PF00211">
    <property type="entry name" value="Guanylate_cyc"/>
    <property type="match status" value="1"/>
</dbReference>
<dbReference type="PANTHER" id="PTHR11920">
    <property type="entry name" value="GUANYLYL CYCLASE"/>
    <property type="match status" value="1"/>
</dbReference>
<keyword evidence="21" id="KW-1185">Reference proteome</keyword>
<evidence type="ECO:0000256" key="10">
    <source>
        <dbReference type="ARBA" id="ARBA00023136"/>
    </source>
</evidence>
<dbReference type="PROSITE" id="PS50011">
    <property type="entry name" value="PROTEIN_KINASE_DOM"/>
    <property type="match status" value="1"/>
</dbReference>
<evidence type="ECO:0000256" key="3">
    <source>
        <dbReference type="ARBA" id="ARBA00012202"/>
    </source>
</evidence>
<dbReference type="Gene3D" id="3.30.70.1230">
    <property type="entry name" value="Nucleotide cyclase"/>
    <property type="match status" value="1"/>
</dbReference>
<feature type="transmembrane region" description="Helical" evidence="17">
    <location>
        <begin position="257"/>
        <end position="278"/>
    </location>
</feature>
<dbReference type="Proteomes" id="UP000507470">
    <property type="component" value="Unassembled WGS sequence"/>
</dbReference>
<dbReference type="InterPro" id="IPR001170">
    <property type="entry name" value="ANPR/GUC"/>
</dbReference>
<evidence type="ECO:0000259" key="18">
    <source>
        <dbReference type="PROSITE" id="PS50011"/>
    </source>
</evidence>
<feature type="domain" description="Guanylate cyclase" evidence="19">
    <location>
        <begin position="640"/>
        <end position="770"/>
    </location>
</feature>
<keyword evidence="7" id="KW-0547">Nucleotide-binding</keyword>
<evidence type="ECO:0000256" key="4">
    <source>
        <dbReference type="ARBA" id="ARBA00022475"/>
    </source>
</evidence>
<comment type="catalytic activity">
    <reaction evidence="1 16">
        <text>GTP = 3',5'-cyclic GMP + diphosphate</text>
        <dbReference type="Rhea" id="RHEA:13665"/>
        <dbReference type="ChEBI" id="CHEBI:33019"/>
        <dbReference type="ChEBI" id="CHEBI:37565"/>
        <dbReference type="ChEBI" id="CHEBI:57746"/>
        <dbReference type="EC" id="4.6.1.2"/>
    </reaction>
</comment>
<keyword evidence="4" id="KW-1003">Cell membrane</keyword>
<dbReference type="PROSITE" id="PS00452">
    <property type="entry name" value="GUANYLATE_CYCLASE_1"/>
    <property type="match status" value="1"/>
</dbReference>
<dbReference type="GO" id="GO:0004672">
    <property type="term" value="F:protein kinase activity"/>
    <property type="evidence" value="ECO:0007669"/>
    <property type="project" value="InterPro"/>
</dbReference>
<dbReference type="EC" id="4.6.1.2" evidence="3 16"/>
<keyword evidence="12" id="KW-0325">Glycoprotein</keyword>
<protein>
    <recommendedName>
        <fullName evidence="3 16">Guanylate cyclase</fullName>
        <ecNumber evidence="3 16">4.6.1.2</ecNumber>
    </recommendedName>
</protein>
<evidence type="ECO:0000256" key="15">
    <source>
        <dbReference type="RuleBase" id="RU000405"/>
    </source>
</evidence>
<dbReference type="PANTHER" id="PTHR11920:SF494">
    <property type="entry name" value="ATRIAL NATRIURETIC PEPTIDE RECEPTOR 2"/>
    <property type="match status" value="1"/>
</dbReference>
<dbReference type="InterPro" id="IPR000719">
    <property type="entry name" value="Prot_kinase_dom"/>
</dbReference>
<keyword evidence="5 17" id="KW-0812">Transmembrane</keyword>
<dbReference type="InterPro" id="IPR001245">
    <property type="entry name" value="Ser-Thr/Tyr_kinase_cat_dom"/>
</dbReference>
<dbReference type="EMBL" id="CACVKT020004153">
    <property type="protein sequence ID" value="CAC5388294.1"/>
    <property type="molecule type" value="Genomic_DNA"/>
</dbReference>
<evidence type="ECO:0000256" key="6">
    <source>
        <dbReference type="ARBA" id="ARBA00022729"/>
    </source>
</evidence>
<keyword evidence="6" id="KW-0732">Signal</keyword>
<dbReference type="Pfam" id="PF07714">
    <property type="entry name" value="PK_Tyr_Ser-Thr"/>
    <property type="match status" value="1"/>
</dbReference>
<comment type="similarity">
    <text evidence="15">Belongs to the adenylyl cyclase class-4/guanylyl cyclase family.</text>
</comment>
<evidence type="ECO:0000256" key="14">
    <source>
        <dbReference type="ARBA" id="ARBA00023293"/>
    </source>
</evidence>
<dbReference type="FunFam" id="3.30.70.1230:FF:000004">
    <property type="entry name" value="Guanylate cyclase"/>
    <property type="match status" value="1"/>
</dbReference>
<dbReference type="InterPro" id="IPR029787">
    <property type="entry name" value="Nucleotide_cyclase"/>
</dbReference>
<dbReference type="PROSITE" id="PS50125">
    <property type="entry name" value="GUANYLATE_CYCLASE_2"/>
    <property type="match status" value="1"/>
</dbReference>
<reference evidence="20 21" key="1">
    <citation type="submission" date="2020-06" db="EMBL/GenBank/DDBJ databases">
        <authorList>
            <person name="Li R."/>
            <person name="Bekaert M."/>
        </authorList>
    </citation>
    <scope>NUCLEOTIDE SEQUENCE [LARGE SCALE GENOMIC DNA]</scope>
    <source>
        <strain evidence="21">wild</strain>
    </source>
</reference>
<dbReference type="SUPFAM" id="SSF56112">
    <property type="entry name" value="Protein kinase-like (PK-like)"/>
    <property type="match status" value="1"/>
</dbReference>
<evidence type="ECO:0000256" key="11">
    <source>
        <dbReference type="ARBA" id="ARBA00023170"/>
    </source>
</evidence>
<dbReference type="CDD" id="cd06352">
    <property type="entry name" value="PBP1_NPR_GC-like"/>
    <property type="match status" value="1"/>
</dbReference>
<dbReference type="OrthoDB" id="1890790at2759"/>
<dbReference type="InterPro" id="IPR001054">
    <property type="entry name" value="A/G_cyclase"/>
</dbReference>
<organism evidence="20 21">
    <name type="scientific">Mytilus coruscus</name>
    <name type="common">Sea mussel</name>
    <dbReference type="NCBI Taxonomy" id="42192"/>
    <lineage>
        <taxon>Eukaryota</taxon>
        <taxon>Metazoa</taxon>
        <taxon>Spiralia</taxon>
        <taxon>Lophotrochozoa</taxon>
        <taxon>Mollusca</taxon>
        <taxon>Bivalvia</taxon>
        <taxon>Autobranchia</taxon>
        <taxon>Pteriomorphia</taxon>
        <taxon>Mytilida</taxon>
        <taxon>Mytiloidea</taxon>
        <taxon>Mytilidae</taxon>
        <taxon>Mytilinae</taxon>
        <taxon>Mytilus</taxon>
    </lineage>
</organism>
<proteinExistence type="inferred from homology"/>
<gene>
    <name evidence="20" type="ORF">MCOR_23571</name>
</gene>
<dbReference type="AlphaFoldDB" id="A0A6J8BZQ8"/>
<dbReference type="Pfam" id="PF01094">
    <property type="entry name" value="ANF_receptor"/>
    <property type="match status" value="1"/>
</dbReference>
<keyword evidence="10 17" id="KW-0472">Membrane</keyword>
<evidence type="ECO:0000256" key="9">
    <source>
        <dbReference type="ARBA" id="ARBA00023134"/>
    </source>
</evidence>